<dbReference type="InterPro" id="IPR010315">
    <property type="entry name" value="DUF915_hydro-like"/>
</dbReference>
<accession>A0A0R1MB67</accession>
<dbReference type="AlphaFoldDB" id="A0A0R1MB67"/>
<evidence type="ECO:0000313" key="2">
    <source>
        <dbReference type="Proteomes" id="UP000051448"/>
    </source>
</evidence>
<dbReference type="RefSeq" id="WP_057870116.1">
    <property type="nucleotide sequence ID" value="NZ_AZDX01000038.1"/>
</dbReference>
<dbReference type="PATRIC" id="fig|1423759.3.peg.1377"/>
<dbReference type="GeneID" id="98311002"/>
<dbReference type="OrthoDB" id="2157689at2"/>
<sequence>MKFKWLFWGVGVLALLAICIPAYNWNHNNIARLRNSGKTQMAPIIMVPGSSATKNRFDSLISELGHEAPKNHSVLKMVVKKDGKITTTGTIQHNDNQPFIVVSFENNKDGKVNIDKQAVWLSSAFKQLVRTYHFNHFSALGHSNGGLILTLFLEKYLKKTPSVRIDKLMTIASPYNMEEKSTTYKTAMFKELYTYLEGLPESLVMYSIAGTENYNGDGTVPYNSVNFAKYIFQDQIKNFTEITVTGANTAHSDLPQNKQIVSLIGQYILREDFSRKMGQMQRK</sequence>
<gene>
    <name evidence="1" type="ORF">FC92_GL001308</name>
</gene>
<keyword evidence="1" id="KW-0378">Hydrolase</keyword>
<keyword evidence="2" id="KW-1185">Reference proteome</keyword>
<dbReference type="STRING" id="1423759.FC92_GL001308"/>
<dbReference type="InterPro" id="IPR029058">
    <property type="entry name" value="AB_hydrolase_fold"/>
</dbReference>
<dbReference type="Pfam" id="PF06028">
    <property type="entry name" value="DUF915"/>
    <property type="match status" value="1"/>
</dbReference>
<dbReference type="EMBL" id="AZDX01000038">
    <property type="protein sequence ID" value="KRL05565.1"/>
    <property type="molecule type" value="Genomic_DNA"/>
</dbReference>
<organism evidence="1 2">
    <name type="scientific">Liquorilactobacillus hordei DSM 19519</name>
    <dbReference type="NCBI Taxonomy" id="1423759"/>
    <lineage>
        <taxon>Bacteria</taxon>
        <taxon>Bacillati</taxon>
        <taxon>Bacillota</taxon>
        <taxon>Bacilli</taxon>
        <taxon>Lactobacillales</taxon>
        <taxon>Lactobacillaceae</taxon>
        <taxon>Liquorilactobacillus</taxon>
    </lineage>
</organism>
<name>A0A0R1MB67_9LACO</name>
<dbReference type="SUPFAM" id="SSF53474">
    <property type="entry name" value="alpha/beta-Hydrolases"/>
    <property type="match status" value="1"/>
</dbReference>
<dbReference type="Proteomes" id="UP000051448">
    <property type="component" value="Unassembled WGS sequence"/>
</dbReference>
<evidence type="ECO:0000313" key="1">
    <source>
        <dbReference type="EMBL" id="KRL05565.1"/>
    </source>
</evidence>
<dbReference type="GO" id="GO:0016787">
    <property type="term" value="F:hydrolase activity"/>
    <property type="evidence" value="ECO:0007669"/>
    <property type="project" value="UniProtKB-KW"/>
</dbReference>
<comment type="caution">
    <text evidence="1">The sequence shown here is derived from an EMBL/GenBank/DDBJ whole genome shotgun (WGS) entry which is preliminary data.</text>
</comment>
<dbReference type="Gene3D" id="3.40.50.1820">
    <property type="entry name" value="alpha/beta hydrolase"/>
    <property type="match status" value="1"/>
</dbReference>
<proteinExistence type="predicted"/>
<protein>
    <submittedName>
        <fullName evidence="1">Cell surface hydrolase</fullName>
    </submittedName>
</protein>
<reference evidence="1 2" key="1">
    <citation type="journal article" date="2015" name="Genome Announc.">
        <title>Expanding the biotechnology potential of lactobacilli through comparative genomics of 213 strains and associated genera.</title>
        <authorList>
            <person name="Sun Z."/>
            <person name="Harris H.M."/>
            <person name="McCann A."/>
            <person name="Guo C."/>
            <person name="Argimon S."/>
            <person name="Zhang W."/>
            <person name="Yang X."/>
            <person name="Jeffery I.B."/>
            <person name="Cooney J.C."/>
            <person name="Kagawa T.F."/>
            <person name="Liu W."/>
            <person name="Song Y."/>
            <person name="Salvetti E."/>
            <person name="Wrobel A."/>
            <person name="Rasinkangas P."/>
            <person name="Parkhill J."/>
            <person name="Rea M.C."/>
            <person name="O'Sullivan O."/>
            <person name="Ritari J."/>
            <person name="Douillard F.P."/>
            <person name="Paul Ross R."/>
            <person name="Yang R."/>
            <person name="Briner A.E."/>
            <person name="Felis G.E."/>
            <person name="de Vos W.M."/>
            <person name="Barrangou R."/>
            <person name="Klaenhammer T.R."/>
            <person name="Caufield P.W."/>
            <person name="Cui Y."/>
            <person name="Zhang H."/>
            <person name="O'Toole P.W."/>
        </authorList>
    </citation>
    <scope>NUCLEOTIDE SEQUENCE [LARGE SCALE GENOMIC DNA]</scope>
    <source>
        <strain evidence="1 2">DSM 19519</strain>
    </source>
</reference>